<keyword evidence="4 7" id="KW-0812">Transmembrane</keyword>
<dbReference type="Pfam" id="PF02472">
    <property type="entry name" value="ExbD"/>
    <property type="match status" value="1"/>
</dbReference>
<dbReference type="EMBL" id="ABCS01000012">
    <property type="protein sequence ID" value="EDM80284.1"/>
    <property type="molecule type" value="Genomic_DNA"/>
</dbReference>
<organism evidence="8 9">
    <name type="scientific">Plesiocystis pacifica SIR-1</name>
    <dbReference type="NCBI Taxonomy" id="391625"/>
    <lineage>
        <taxon>Bacteria</taxon>
        <taxon>Pseudomonadati</taxon>
        <taxon>Myxococcota</taxon>
        <taxon>Polyangia</taxon>
        <taxon>Nannocystales</taxon>
        <taxon>Nannocystaceae</taxon>
        <taxon>Plesiocystis</taxon>
    </lineage>
</organism>
<evidence type="ECO:0000256" key="3">
    <source>
        <dbReference type="ARBA" id="ARBA00022475"/>
    </source>
</evidence>
<dbReference type="RefSeq" id="WP_006970619.1">
    <property type="nucleotide sequence ID" value="NZ_ABCS01000012.1"/>
</dbReference>
<accession>A6G1M0</accession>
<dbReference type="AlphaFoldDB" id="A6G1M0"/>
<sequence>MARYRKKNEIKVEEANVLPVMNIMFLLIPALLLAMEVASMAAIAVSPPKFAAAPSDKKEEEKKEEKPLKFKVFILEDGFRVSTAAQQEGAEAGKAQDSSKPTIPLAKPSAAIDDYERYDYGKLEAKAKELKEKYSHETVVTISAENSIPMQVLISTMDSVRGSDCKLLTIKEGEDFPEECLFFQPIVEAGAG</sequence>
<dbReference type="OrthoDB" id="5516599at2"/>
<dbReference type="STRING" id="391625.PPSIR1_36577"/>
<reference evidence="8 9" key="1">
    <citation type="submission" date="2007-06" db="EMBL/GenBank/DDBJ databases">
        <authorList>
            <person name="Shimkets L."/>
            <person name="Ferriera S."/>
            <person name="Johnson J."/>
            <person name="Kravitz S."/>
            <person name="Beeson K."/>
            <person name="Sutton G."/>
            <person name="Rogers Y.-H."/>
            <person name="Friedman R."/>
            <person name="Frazier M."/>
            <person name="Venter J.C."/>
        </authorList>
    </citation>
    <scope>NUCLEOTIDE SEQUENCE [LARGE SCALE GENOMIC DNA]</scope>
    <source>
        <strain evidence="8 9">SIR-1</strain>
    </source>
</reference>
<evidence type="ECO:0000256" key="1">
    <source>
        <dbReference type="ARBA" id="ARBA00004162"/>
    </source>
</evidence>
<gene>
    <name evidence="8" type="ORF">PPSIR1_36577</name>
</gene>
<evidence type="ECO:0000256" key="6">
    <source>
        <dbReference type="ARBA" id="ARBA00023136"/>
    </source>
</evidence>
<keyword evidence="7" id="KW-0813">Transport</keyword>
<proteinExistence type="inferred from homology"/>
<keyword evidence="3" id="KW-1003">Cell membrane</keyword>
<evidence type="ECO:0000313" key="8">
    <source>
        <dbReference type="EMBL" id="EDM80284.1"/>
    </source>
</evidence>
<dbReference type="GO" id="GO:0022857">
    <property type="term" value="F:transmembrane transporter activity"/>
    <property type="evidence" value="ECO:0007669"/>
    <property type="project" value="InterPro"/>
</dbReference>
<dbReference type="GO" id="GO:0015031">
    <property type="term" value="P:protein transport"/>
    <property type="evidence" value="ECO:0007669"/>
    <property type="project" value="UniProtKB-KW"/>
</dbReference>
<evidence type="ECO:0008006" key="10">
    <source>
        <dbReference type="Google" id="ProtNLM"/>
    </source>
</evidence>
<comment type="caution">
    <text evidence="8">The sequence shown here is derived from an EMBL/GenBank/DDBJ whole genome shotgun (WGS) entry which is preliminary data.</text>
</comment>
<keyword evidence="5" id="KW-1133">Transmembrane helix</keyword>
<evidence type="ECO:0000313" key="9">
    <source>
        <dbReference type="Proteomes" id="UP000005801"/>
    </source>
</evidence>
<dbReference type="eggNOG" id="COG0848">
    <property type="taxonomic scope" value="Bacteria"/>
</dbReference>
<evidence type="ECO:0000256" key="7">
    <source>
        <dbReference type="RuleBase" id="RU003879"/>
    </source>
</evidence>
<dbReference type="GO" id="GO:0005886">
    <property type="term" value="C:plasma membrane"/>
    <property type="evidence" value="ECO:0007669"/>
    <property type="project" value="UniProtKB-SubCell"/>
</dbReference>
<evidence type="ECO:0000256" key="5">
    <source>
        <dbReference type="ARBA" id="ARBA00022989"/>
    </source>
</evidence>
<keyword evidence="7" id="KW-0653">Protein transport</keyword>
<dbReference type="Proteomes" id="UP000005801">
    <property type="component" value="Unassembled WGS sequence"/>
</dbReference>
<comment type="similarity">
    <text evidence="2 7">Belongs to the ExbD/TolR family.</text>
</comment>
<evidence type="ECO:0000256" key="2">
    <source>
        <dbReference type="ARBA" id="ARBA00005811"/>
    </source>
</evidence>
<evidence type="ECO:0000256" key="4">
    <source>
        <dbReference type="ARBA" id="ARBA00022692"/>
    </source>
</evidence>
<dbReference type="InterPro" id="IPR003400">
    <property type="entry name" value="ExbD"/>
</dbReference>
<keyword evidence="6" id="KW-0472">Membrane</keyword>
<keyword evidence="9" id="KW-1185">Reference proteome</keyword>
<comment type="subcellular location">
    <subcellularLocation>
        <location evidence="1">Cell membrane</location>
        <topology evidence="1">Single-pass membrane protein</topology>
    </subcellularLocation>
    <subcellularLocation>
        <location evidence="7">Cell membrane</location>
        <topology evidence="7">Single-pass type II membrane protein</topology>
    </subcellularLocation>
</comment>
<protein>
    <recommendedName>
        <fullName evidence="10">Biopolymer transport protein ExbD/TolR</fullName>
    </recommendedName>
</protein>
<name>A6G1M0_9BACT</name>